<dbReference type="EMBL" id="QXGD01001421">
    <property type="protein sequence ID" value="KAE9206503.1"/>
    <property type="molecule type" value="Genomic_DNA"/>
</dbReference>
<dbReference type="Proteomes" id="UP000433483">
    <property type="component" value="Unassembled WGS sequence"/>
</dbReference>
<evidence type="ECO:0000313" key="4">
    <source>
        <dbReference type="EMBL" id="KAE9190833.1"/>
    </source>
</evidence>
<feature type="compositionally biased region" description="Low complexity" evidence="1">
    <location>
        <begin position="42"/>
        <end position="56"/>
    </location>
</feature>
<comment type="caution">
    <text evidence="3">The sequence shown here is derived from an EMBL/GenBank/DDBJ whole genome shotgun (WGS) entry which is preliminary data.</text>
</comment>
<dbReference type="EMBL" id="QXFZ01001330">
    <property type="protein sequence ID" value="KAE9092463.1"/>
    <property type="molecule type" value="Genomic_DNA"/>
</dbReference>
<feature type="compositionally biased region" description="Basic and acidic residues" evidence="1">
    <location>
        <begin position="11"/>
        <end position="25"/>
    </location>
</feature>
<reference evidence="6 7" key="1">
    <citation type="submission" date="2018-08" db="EMBL/GenBank/DDBJ databases">
        <title>Genomic investigation of the strawberry pathogen Phytophthora fragariae indicates pathogenicity is determined by transcriptional variation in three key races.</title>
        <authorList>
            <person name="Adams T.M."/>
            <person name="Armitage A.D."/>
            <person name="Sobczyk M.K."/>
            <person name="Bates H.J."/>
            <person name="Dunwell J.M."/>
            <person name="Nellist C.F."/>
            <person name="Harrison R.J."/>
        </authorList>
    </citation>
    <scope>NUCLEOTIDE SEQUENCE [LARGE SCALE GENOMIC DNA]</scope>
    <source>
        <strain evidence="5 7">BC-1</strain>
        <strain evidence="4 6">NOV-27</strain>
        <strain evidence="3 8">NOV-71</strain>
        <strain evidence="2 9">ONT-3</strain>
    </source>
</reference>
<dbReference type="Proteomes" id="UP000441208">
    <property type="component" value="Unassembled WGS sequence"/>
</dbReference>
<evidence type="ECO:0000313" key="5">
    <source>
        <dbReference type="EMBL" id="KAE9206503.1"/>
    </source>
</evidence>
<feature type="region of interest" description="Disordered" evidence="1">
    <location>
        <begin position="1"/>
        <end position="103"/>
    </location>
</feature>
<dbReference type="Proteomes" id="UP000440367">
    <property type="component" value="Unassembled WGS sequence"/>
</dbReference>
<accession>A0A6A3RAJ3</accession>
<dbReference type="AlphaFoldDB" id="A0A6A3RAJ3"/>
<evidence type="ECO:0000313" key="8">
    <source>
        <dbReference type="Proteomes" id="UP000441208"/>
    </source>
</evidence>
<protein>
    <submittedName>
        <fullName evidence="3">Uncharacterized protein</fullName>
    </submittedName>
</protein>
<dbReference type="EMBL" id="QXGB01001436">
    <property type="protein sequence ID" value="KAE9190833.1"/>
    <property type="molecule type" value="Genomic_DNA"/>
</dbReference>
<evidence type="ECO:0000313" key="7">
    <source>
        <dbReference type="Proteomes" id="UP000440367"/>
    </source>
</evidence>
<feature type="compositionally biased region" description="Basic and acidic residues" evidence="1">
    <location>
        <begin position="80"/>
        <end position="91"/>
    </location>
</feature>
<organism evidence="3 8">
    <name type="scientific">Phytophthora fragariae</name>
    <dbReference type="NCBI Taxonomy" id="53985"/>
    <lineage>
        <taxon>Eukaryota</taxon>
        <taxon>Sar</taxon>
        <taxon>Stramenopiles</taxon>
        <taxon>Oomycota</taxon>
        <taxon>Peronosporomycetes</taxon>
        <taxon>Peronosporales</taxon>
        <taxon>Peronosporaceae</taxon>
        <taxon>Phytophthora</taxon>
    </lineage>
</organism>
<evidence type="ECO:0000313" key="3">
    <source>
        <dbReference type="EMBL" id="KAE9092463.1"/>
    </source>
</evidence>
<sequence>MVSSAGVPRKNAGDGGHDSDSDLETKLPSPPVKRPRKAVSLAKTKPTKAVATTKRASAPPRSDGGFDLHDFMASFSSSTAREKSAASEERPAGGASASTEGVVTQHRSCPYSRATLQAEALESAKFRTTASVLMAISSGRLGSRGLTVMHFKESSEMTTLEDGSTNANFFGDFIPSASLPPAAIKCASYEDILDDLHGLNSLGQEAHAEA</sequence>
<keyword evidence="6" id="KW-1185">Reference proteome</keyword>
<evidence type="ECO:0000313" key="6">
    <source>
        <dbReference type="Proteomes" id="UP000433483"/>
    </source>
</evidence>
<evidence type="ECO:0000313" key="2">
    <source>
        <dbReference type="EMBL" id="KAE9091453.1"/>
    </source>
</evidence>
<evidence type="ECO:0000256" key="1">
    <source>
        <dbReference type="SAM" id="MobiDB-lite"/>
    </source>
</evidence>
<name>A0A6A3RAJ3_9STRA</name>
<dbReference type="OrthoDB" id="138441at2759"/>
<proteinExistence type="predicted"/>
<evidence type="ECO:0000313" key="9">
    <source>
        <dbReference type="Proteomes" id="UP000488956"/>
    </source>
</evidence>
<dbReference type="Proteomes" id="UP000488956">
    <property type="component" value="Unassembled WGS sequence"/>
</dbReference>
<dbReference type="EMBL" id="QXFX01001370">
    <property type="protein sequence ID" value="KAE9091453.1"/>
    <property type="molecule type" value="Genomic_DNA"/>
</dbReference>
<gene>
    <name evidence="5" type="ORF">PF002_g20000</name>
    <name evidence="4" type="ORF">PF005_g19100</name>
    <name evidence="3" type="ORF">PF007_g18493</name>
    <name evidence="2" type="ORF">PF010_g18180</name>
</gene>